<dbReference type="PANTHER" id="PTHR21262:SF31">
    <property type="entry name" value="GTP PYROPHOSPHOKINASE"/>
    <property type="match status" value="1"/>
</dbReference>
<comment type="similarity">
    <text evidence="4">Belongs to the relA/spoT family.</text>
</comment>
<protein>
    <recommendedName>
        <fullName evidence="2">GTP diphosphokinase</fullName>
        <ecNumber evidence="2">2.7.6.5</ecNumber>
    </recommendedName>
</protein>
<dbReference type="Pfam" id="PF13328">
    <property type="entry name" value="HD_4"/>
    <property type="match status" value="1"/>
</dbReference>
<proteinExistence type="inferred from homology"/>
<dbReference type="Gene3D" id="3.30.460.10">
    <property type="entry name" value="Beta Polymerase, domain 2"/>
    <property type="match status" value="1"/>
</dbReference>
<dbReference type="CDD" id="cd04876">
    <property type="entry name" value="ACT_RelA-SpoT"/>
    <property type="match status" value="1"/>
</dbReference>
<dbReference type="Proteomes" id="UP001481872">
    <property type="component" value="Unassembled WGS sequence"/>
</dbReference>
<name>A0ABV1J4M0_9FIRM</name>
<comment type="catalytic activity">
    <reaction evidence="3">
        <text>GTP + ATP = guanosine 3'-diphosphate 5'-triphosphate + AMP</text>
        <dbReference type="Rhea" id="RHEA:22088"/>
        <dbReference type="ChEBI" id="CHEBI:30616"/>
        <dbReference type="ChEBI" id="CHEBI:37565"/>
        <dbReference type="ChEBI" id="CHEBI:142410"/>
        <dbReference type="ChEBI" id="CHEBI:456215"/>
        <dbReference type="EC" id="2.7.6.5"/>
    </reaction>
</comment>
<dbReference type="InterPro" id="IPR012676">
    <property type="entry name" value="TGS-like"/>
</dbReference>
<dbReference type="InterPro" id="IPR004095">
    <property type="entry name" value="TGS"/>
</dbReference>
<dbReference type="Pfam" id="PF13291">
    <property type="entry name" value="ACT_4"/>
    <property type="match status" value="1"/>
</dbReference>
<keyword evidence="5" id="KW-0175">Coiled coil</keyword>
<feature type="domain" description="TGS" evidence="8">
    <location>
        <begin position="383"/>
        <end position="444"/>
    </location>
</feature>
<dbReference type="Gene3D" id="3.30.70.260">
    <property type="match status" value="1"/>
</dbReference>
<evidence type="ECO:0000256" key="5">
    <source>
        <dbReference type="SAM" id="Coils"/>
    </source>
</evidence>
<dbReference type="PROSITE" id="PS51880">
    <property type="entry name" value="TGS"/>
    <property type="match status" value="1"/>
</dbReference>
<dbReference type="PROSITE" id="PS51671">
    <property type="entry name" value="ACT"/>
    <property type="match status" value="1"/>
</dbReference>
<dbReference type="RefSeq" id="WP_148472934.1">
    <property type="nucleotide sequence ID" value="NZ_JAOQJD010000005.1"/>
</dbReference>
<dbReference type="CDD" id="cd05399">
    <property type="entry name" value="NT_Rel-Spo_like"/>
    <property type="match status" value="1"/>
</dbReference>
<dbReference type="SUPFAM" id="SSF81271">
    <property type="entry name" value="TGS-like"/>
    <property type="match status" value="1"/>
</dbReference>
<dbReference type="Pfam" id="PF19296">
    <property type="entry name" value="RelA_AH_RIS"/>
    <property type="match status" value="1"/>
</dbReference>
<dbReference type="EMBL" id="JBBNPS010000004">
    <property type="protein sequence ID" value="MEQ3353131.1"/>
    <property type="molecule type" value="Genomic_DNA"/>
</dbReference>
<organism evidence="9 10">
    <name type="scientific">Aedoeadaptatus acetigenes</name>
    <dbReference type="NCBI Taxonomy" id="2981723"/>
    <lineage>
        <taxon>Bacteria</taxon>
        <taxon>Bacillati</taxon>
        <taxon>Bacillota</taxon>
        <taxon>Tissierellia</taxon>
        <taxon>Tissierellales</taxon>
        <taxon>Peptoniphilaceae</taxon>
        <taxon>Aedoeadaptatus</taxon>
    </lineage>
</organism>
<evidence type="ECO:0000256" key="4">
    <source>
        <dbReference type="RuleBase" id="RU003847"/>
    </source>
</evidence>
<dbReference type="InterPro" id="IPR045865">
    <property type="entry name" value="ACT-like_dom_sf"/>
</dbReference>
<dbReference type="PROSITE" id="PS51831">
    <property type="entry name" value="HD"/>
    <property type="match status" value="1"/>
</dbReference>
<keyword evidence="9" id="KW-0808">Transferase</keyword>
<dbReference type="InterPro" id="IPR012675">
    <property type="entry name" value="Beta-grasp_dom_sf"/>
</dbReference>
<dbReference type="InterPro" id="IPR043519">
    <property type="entry name" value="NT_sf"/>
</dbReference>
<comment type="function">
    <text evidence="4">In eubacteria ppGpp (guanosine 3'-diphosphate 5'-diphosphate) is a mediator of the stringent response that coordinates a variety of cellular activities in response to changes in nutritional abundance.</text>
</comment>
<sequence>MIEQLIEKILSYNPEADVDKVREAYDYAEKHHEGQKRNSGEDYIVHPFNVALILAEMNMDVSTIIAGLLHDTIEDTDVTYDDVKERFGEEVAILVEGVTKLKMLSYQTKQEKQAENIRKMVLAMAKDIRVVIVKFADRLHNMRTLEYMTPEKKHDKALETIEIYAPLADRLGMSRVKSELEDLSLRYLDPENYYNLVDMVNRRRSEREALIQSLIDDISKQLKRMGIAADINGRPKNFYSIYKKMMKKGKTFEEIYDLQAIRILVDDVKDCYGALGVVHTMYKPIPGRFKDYISMPKQNKYQSLHTTVIDDNGETFEVQIRTWEMHKTAEYGIAAHWKYKEGAKKSTSFDENLTWLRQLLEWQKDLKDPNEFMETLKVDFFADEVFVFTPNGDVINLPDNSTPIDFAYRVHTAVGNTCVGAKINGRIVSLSHKLKNGEIVEVITNKNSEPSLDWLSIVASPQARTKIKQYFKVKDRDKNIEKGRAMIEQEAKRLGYRPSEFVRDDWMEDVRQRLKFDNLNDLYSQVGYGSMSVRQVTAKLEEYAKEEKRKAMAENMTVEDIAVQEESKNHRNAGGIVVKGIDNVKVRIAKCCTPVPGDEIVGFITMGRGVSIHRSDCINLKNNMNEDRLIPVRWEIDEKEMYSAEIEVRAASKNNVLADIANRIHDARLDIQNLSAREDKDHNLIIRTVVRIHHIDELERLLKKLERVENVYEAYRVSG</sequence>
<dbReference type="PANTHER" id="PTHR21262">
    <property type="entry name" value="GUANOSINE-3',5'-BIS DIPHOSPHATE 3'-PYROPHOSPHOHYDROLASE"/>
    <property type="match status" value="1"/>
</dbReference>
<dbReference type="InterPro" id="IPR004811">
    <property type="entry name" value="RelA/Spo_fam"/>
</dbReference>
<evidence type="ECO:0000256" key="2">
    <source>
        <dbReference type="ARBA" id="ARBA00013251"/>
    </source>
</evidence>
<evidence type="ECO:0000256" key="1">
    <source>
        <dbReference type="ARBA" id="ARBA00004976"/>
    </source>
</evidence>
<dbReference type="InterPro" id="IPR002912">
    <property type="entry name" value="ACT_dom"/>
</dbReference>
<evidence type="ECO:0000259" key="7">
    <source>
        <dbReference type="PROSITE" id="PS51831"/>
    </source>
</evidence>
<dbReference type="SMART" id="SM00471">
    <property type="entry name" value="HDc"/>
    <property type="match status" value="1"/>
</dbReference>
<feature type="domain" description="HD" evidence="7">
    <location>
        <begin position="43"/>
        <end position="142"/>
    </location>
</feature>
<dbReference type="InterPro" id="IPR007685">
    <property type="entry name" value="RelA_SpoT"/>
</dbReference>
<dbReference type="Pfam" id="PF02824">
    <property type="entry name" value="TGS"/>
    <property type="match status" value="1"/>
</dbReference>
<evidence type="ECO:0000313" key="10">
    <source>
        <dbReference type="Proteomes" id="UP001481872"/>
    </source>
</evidence>
<dbReference type="Gene3D" id="1.10.3210.10">
    <property type="entry name" value="Hypothetical protein af1432"/>
    <property type="match status" value="1"/>
</dbReference>
<keyword evidence="10" id="KW-1185">Reference proteome</keyword>
<dbReference type="Gene3D" id="3.10.20.30">
    <property type="match status" value="1"/>
</dbReference>
<dbReference type="SUPFAM" id="SSF81301">
    <property type="entry name" value="Nucleotidyltransferase"/>
    <property type="match status" value="1"/>
</dbReference>
<reference evidence="9 10" key="1">
    <citation type="submission" date="2024-04" db="EMBL/GenBank/DDBJ databases">
        <title>Human intestinal bacterial collection.</title>
        <authorList>
            <person name="Pauvert C."/>
            <person name="Hitch T.C.A."/>
            <person name="Clavel T."/>
        </authorList>
    </citation>
    <scope>NUCLEOTIDE SEQUENCE [LARGE SCALE GENOMIC DNA]</scope>
    <source>
        <strain evidence="9 10">CLA-SR-H026</strain>
    </source>
</reference>
<feature type="domain" description="ACT" evidence="6">
    <location>
        <begin position="645"/>
        <end position="719"/>
    </location>
</feature>
<evidence type="ECO:0000259" key="8">
    <source>
        <dbReference type="PROSITE" id="PS51880"/>
    </source>
</evidence>
<evidence type="ECO:0000256" key="3">
    <source>
        <dbReference type="ARBA" id="ARBA00048244"/>
    </source>
</evidence>
<dbReference type="SUPFAM" id="SSF109604">
    <property type="entry name" value="HD-domain/PDEase-like"/>
    <property type="match status" value="1"/>
</dbReference>
<gene>
    <name evidence="9" type="ORF">AAA081_02275</name>
</gene>
<dbReference type="InterPro" id="IPR006674">
    <property type="entry name" value="HD_domain"/>
</dbReference>
<comment type="pathway">
    <text evidence="1">Purine metabolism; ppGpp biosynthesis; ppGpp from GTP: step 1/2.</text>
</comment>
<dbReference type="GO" id="GO:0008728">
    <property type="term" value="F:GTP diphosphokinase activity"/>
    <property type="evidence" value="ECO:0007669"/>
    <property type="project" value="UniProtKB-EC"/>
</dbReference>
<dbReference type="CDD" id="cd01668">
    <property type="entry name" value="TGS_RSH"/>
    <property type="match status" value="1"/>
</dbReference>
<dbReference type="InterPro" id="IPR033655">
    <property type="entry name" value="TGS_RelA/SpoT"/>
</dbReference>
<dbReference type="SUPFAM" id="SSF55021">
    <property type="entry name" value="ACT-like"/>
    <property type="match status" value="1"/>
</dbReference>
<comment type="caution">
    <text evidence="9">The sequence shown here is derived from an EMBL/GenBank/DDBJ whole genome shotgun (WGS) entry which is preliminary data.</text>
</comment>
<accession>A0ABV1J4M0</accession>
<dbReference type="NCBIfam" id="TIGR00691">
    <property type="entry name" value="spoT_relA"/>
    <property type="match status" value="1"/>
</dbReference>
<evidence type="ECO:0000313" key="9">
    <source>
        <dbReference type="EMBL" id="MEQ3353131.1"/>
    </source>
</evidence>
<dbReference type="Pfam" id="PF04607">
    <property type="entry name" value="RelA_SpoT"/>
    <property type="match status" value="1"/>
</dbReference>
<dbReference type="SMART" id="SM00954">
    <property type="entry name" value="RelA_SpoT"/>
    <property type="match status" value="1"/>
</dbReference>
<evidence type="ECO:0000259" key="6">
    <source>
        <dbReference type="PROSITE" id="PS51671"/>
    </source>
</evidence>
<dbReference type="EC" id="2.7.6.5" evidence="2"/>
<dbReference type="InterPro" id="IPR045600">
    <property type="entry name" value="RelA/SpoT_AH_RIS"/>
</dbReference>
<feature type="coiled-coil region" evidence="5">
    <location>
        <begin position="657"/>
        <end position="718"/>
    </location>
</feature>
<dbReference type="CDD" id="cd00077">
    <property type="entry name" value="HDc"/>
    <property type="match status" value="1"/>
</dbReference>
<dbReference type="InterPro" id="IPR003607">
    <property type="entry name" value="HD/PDEase_dom"/>
</dbReference>